<evidence type="ECO:0000313" key="1">
    <source>
        <dbReference type="EMBL" id="KAK3304439.1"/>
    </source>
</evidence>
<reference evidence="1" key="2">
    <citation type="submission" date="2023-06" db="EMBL/GenBank/DDBJ databases">
        <authorList>
            <consortium name="Lawrence Berkeley National Laboratory"/>
            <person name="Mondo S.J."/>
            <person name="Hensen N."/>
            <person name="Bonometti L."/>
            <person name="Westerberg I."/>
            <person name="Brannstrom I.O."/>
            <person name="Guillou S."/>
            <person name="Cros-Aarteil S."/>
            <person name="Calhoun S."/>
            <person name="Haridas S."/>
            <person name="Kuo A."/>
            <person name="Pangilinan J."/>
            <person name="Riley R."/>
            <person name="Labutti K."/>
            <person name="Andreopoulos B."/>
            <person name="Lipzen A."/>
            <person name="Chen C."/>
            <person name="Yanf M."/>
            <person name="Daum C."/>
            <person name="Ng V."/>
            <person name="Clum A."/>
            <person name="Steindorff A."/>
            <person name="Ohm R."/>
            <person name="Martin F."/>
            <person name="Silar P."/>
            <person name="Natvig D."/>
            <person name="Lalanne C."/>
            <person name="Gautier V."/>
            <person name="Ament-Velasquez S.L."/>
            <person name="Kruys A."/>
            <person name="Hutchinson M.I."/>
            <person name="Powell A.J."/>
            <person name="Barry K."/>
            <person name="Miller A.N."/>
            <person name="Grigoriev I.V."/>
            <person name="Debuchy R."/>
            <person name="Gladieux P."/>
            <person name="Thoren M.H."/>
            <person name="Johannesson H."/>
        </authorList>
    </citation>
    <scope>NUCLEOTIDE SEQUENCE</scope>
    <source>
        <strain evidence="1">CBS 333.67</strain>
    </source>
</reference>
<dbReference type="Proteomes" id="UP001273166">
    <property type="component" value="Unassembled WGS sequence"/>
</dbReference>
<dbReference type="PANTHER" id="PTHR42093">
    <property type="match status" value="1"/>
</dbReference>
<gene>
    <name evidence="1" type="ORF">B0T15DRAFT_536494</name>
</gene>
<dbReference type="GeneID" id="87888382"/>
<organism evidence="1 2">
    <name type="scientific">Chaetomium strumarium</name>
    <dbReference type="NCBI Taxonomy" id="1170767"/>
    <lineage>
        <taxon>Eukaryota</taxon>
        <taxon>Fungi</taxon>
        <taxon>Dikarya</taxon>
        <taxon>Ascomycota</taxon>
        <taxon>Pezizomycotina</taxon>
        <taxon>Sordariomycetes</taxon>
        <taxon>Sordariomycetidae</taxon>
        <taxon>Sordariales</taxon>
        <taxon>Chaetomiaceae</taxon>
        <taxon>Chaetomium</taxon>
    </lineage>
</organism>
<dbReference type="RefSeq" id="XP_062720219.1">
    <property type="nucleotide sequence ID" value="XM_062869553.1"/>
</dbReference>
<dbReference type="InterPro" id="IPR056539">
    <property type="entry name" value="NuiA-like"/>
</dbReference>
<proteinExistence type="predicted"/>
<reference evidence="1" key="1">
    <citation type="journal article" date="2023" name="Mol. Phylogenet. Evol.">
        <title>Genome-scale phylogeny and comparative genomics of the fungal order Sordariales.</title>
        <authorList>
            <person name="Hensen N."/>
            <person name="Bonometti L."/>
            <person name="Westerberg I."/>
            <person name="Brannstrom I.O."/>
            <person name="Guillou S."/>
            <person name="Cros-Aarteil S."/>
            <person name="Calhoun S."/>
            <person name="Haridas S."/>
            <person name="Kuo A."/>
            <person name="Mondo S."/>
            <person name="Pangilinan J."/>
            <person name="Riley R."/>
            <person name="LaButti K."/>
            <person name="Andreopoulos B."/>
            <person name="Lipzen A."/>
            <person name="Chen C."/>
            <person name="Yan M."/>
            <person name="Daum C."/>
            <person name="Ng V."/>
            <person name="Clum A."/>
            <person name="Steindorff A."/>
            <person name="Ohm R.A."/>
            <person name="Martin F."/>
            <person name="Silar P."/>
            <person name="Natvig D.O."/>
            <person name="Lalanne C."/>
            <person name="Gautier V."/>
            <person name="Ament-Velasquez S.L."/>
            <person name="Kruys A."/>
            <person name="Hutchinson M.I."/>
            <person name="Powell A.J."/>
            <person name="Barry K."/>
            <person name="Miller A.N."/>
            <person name="Grigoriev I.V."/>
            <person name="Debuchy R."/>
            <person name="Gladieux P."/>
            <person name="Hiltunen Thoren M."/>
            <person name="Johannesson H."/>
        </authorList>
    </citation>
    <scope>NUCLEOTIDE SEQUENCE</scope>
    <source>
        <strain evidence="1">CBS 333.67</strain>
    </source>
</reference>
<sequence length="279" mass="30631">MASTLSRGIPQPFIKLQQRRQSFARAFRARTPVSDKRAICKTRSIPSRQRSQPVSTYGPFSFSPRQTTAQVTITEQATSSLVGICYKTPLISVSSHKRAFAATAAPAQPADMASDEDYMAFLNKANEDPSKGLARGSTAPQASAKAFRATQEGVEVPAPLVKVCENRDYISDADMPFEPVALGWDKSGRGLPDEEEFARLIEHWDPEKAEIEIMDPIDWDRNGNYKEVIDAVTEAGQGNDVRVYRVKREGVKAEYYVVTTEGKGKGAKLVGVKALAVES</sequence>
<accession>A0AAJ0GQT0</accession>
<dbReference type="AlphaFoldDB" id="A0AAJ0GQT0"/>
<dbReference type="PANTHER" id="PTHR42093:SF1">
    <property type="match status" value="1"/>
</dbReference>
<keyword evidence="2" id="KW-1185">Reference proteome</keyword>
<protein>
    <submittedName>
        <fullName evidence="1">Uncharacterized protein</fullName>
    </submittedName>
</protein>
<comment type="caution">
    <text evidence="1">The sequence shown here is derived from an EMBL/GenBank/DDBJ whole genome shotgun (WGS) entry which is preliminary data.</text>
</comment>
<dbReference type="Pfam" id="PF23151">
    <property type="entry name" value="NuiA_2"/>
    <property type="match status" value="1"/>
</dbReference>
<evidence type="ECO:0000313" key="2">
    <source>
        <dbReference type="Proteomes" id="UP001273166"/>
    </source>
</evidence>
<dbReference type="EMBL" id="JAUDZG010000005">
    <property type="protein sequence ID" value="KAK3304439.1"/>
    <property type="molecule type" value="Genomic_DNA"/>
</dbReference>
<name>A0AAJ0GQT0_9PEZI</name>